<dbReference type="UniPathway" id="UPA00094"/>
<organism evidence="2 3">
    <name type="scientific">Heterorhabditis bacteriophora</name>
    <name type="common">Entomopathogenic nematode worm</name>
    <dbReference type="NCBI Taxonomy" id="37862"/>
    <lineage>
        <taxon>Eukaryota</taxon>
        <taxon>Metazoa</taxon>
        <taxon>Ecdysozoa</taxon>
        <taxon>Nematoda</taxon>
        <taxon>Chromadorea</taxon>
        <taxon>Rhabditida</taxon>
        <taxon>Rhabditina</taxon>
        <taxon>Rhabditomorpha</taxon>
        <taxon>Strongyloidea</taxon>
        <taxon>Heterorhabditidae</taxon>
        <taxon>Heterorhabditis</taxon>
    </lineage>
</organism>
<proteinExistence type="predicted"/>
<reference evidence="3" key="1">
    <citation type="submission" date="2016-11" db="UniProtKB">
        <authorList>
            <consortium name="WormBaseParasite"/>
        </authorList>
    </citation>
    <scope>IDENTIFICATION</scope>
</reference>
<keyword evidence="1" id="KW-0812">Transmembrane</keyword>
<evidence type="ECO:0000313" key="3">
    <source>
        <dbReference type="WBParaSite" id="Hba_00735"/>
    </source>
</evidence>
<keyword evidence="1" id="KW-0472">Membrane</keyword>
<dbReference type="GO" id="GO:0006633">
    <property type="term" value="P:fatty acid biosynthetic process"/>
    <property type="evidence" value="ECO:0007669"/>
    <property type="project" value="UniProtKB-UniPathway"/>
</dbReference>
<name>A0A1I7W7X7_HETBA</name>
<accession>A0A1I7W7X7</accession>
<keyword evidence="1" id="KW-1133">Transmembrane helix</keyword>
<dbReference type="WBParaSite" id="Hba_00735">
    <property type="protein sequence ID" value="Hba_00735"/>
    <property type="gene ID" value="Hba_00735"/>
</dbReference>
<feature type="transmembrane region" description="Helical" evidence="1">
    <location>
        <begin position="10"/>
        <end position="28"/>
    </location>
</feature>
<dbReference type="AlphaFoldDB" id="A0A1I7W7X7"/>
<protein>
    <submittedName>
        <fullName evidence="3">Very-long-chain 3-oxoacyl-CoA synthase</fullName>
    </submittedName>
</protein>
<keyword evidence="2" id="KW-1185">Reference proteome</keyword>
<evidence type="ECO:0000313" key="2">
    <source>
        <dbReference type="Proteomes" id="UP000095283"/>
    </source>
</evidence>
<dbReference type="Proteomes" id="UP000095283">
    <property type="component" value="Unplaced"/>
</dbReference>
<sequence length="64" mass="7554">MFSNHYDRRIVLPSLFAVIIYFAIRALKINTPRIVAKFITTIQLIQFVIINEILVCLIRYKICL</sequence>
<evidence type="ECO:0000256" key="1">
    <source>
        <dbReference type="SAM" id="Phobius"/>
    </source>
</evidence>